<feature type="region of interest" description="Disordered" evidence="1">
    <location>
        <begin position="18"/>
        <end position="111"/>
    </location>
</feature>
<keyword evidence="4" id="KW-1185">Reference proteome</keyword>
<reference evidence="3 4" key="1">
    <citation type="submission" date="2019-04" db="EMBL/GenBank/DDBJ databases">
        <title>Draft genome of the big-headed turtle Platysternon megacephalum.</title>
        <authorList>
            <person name="Gong S."/>
        </authorList>
    </citation>
    <scope>NUCLEOTIDE SEQUENCE [LARGE SCALE GENOMIC DNA]</scope>
    <source>
        <strain evidence="3">DO16091913</strain>
        <tissue evidence="3">Muscle</tissue>
    </source>
</reference>
<feature type="compositionally biased region" description="Basic and acidic residues" evidence="1">
    <location>
        <begin position="40"/>
        <end position="50"/>
    </location>
</feature>
<evidence type="ECO:0000256" key="2">
    <source>
        <dbReference type="SAM" id="SignalP"/>
    </source>
</evidence>
<accession>A0A4D9DEF2</accession>
<dbReference type="STRING" id="55544.A0A4D9DEF2"/>
<protein>
    <submittedName>
        <fullName evidence="3">S-(Hydroxymethyl)glutathione dehydrogenase</fullName>
    </submittedName>
</protein>
<dbReference type="EMBL" id="QXTE01001137">
    <property type="protein sequence ID" value="TFJ95846.1"/>
    <property type="molecule type" value="Genomic_DNA"/>
</dbReference>
<evidence type="ECO:0000313" key="3">
    <source>
        <dbReference type="EMBL" id="TFJ95846.1"/>
    </source>
</evidence>
<feature type="chain" id="PRO_5020039815" evidence="2">
    <location>
        <begin position="17"/>
        <end position="111"/>
    </location>
</feature>
<gene>
    <name evidence="3" type="ORF">DR999_PMT22441</name>
</gene>
<reference evidence="3 4" key="2">
    <citation type="submission" date="2019-04" db="EMBL/GenBank/DDBJ databases">
        <title>The genome sequence of big-headed turtle.</title>
        <authorList>
            <person name="Gong S."/>
        </authorList>
    </citation>
    <scope>NUCLEOTIDE SEQUENCE [LARGE SCALE GENOMIC DNA]</scope>
    <source>
        <strain evidence="3">DO16091913</strain>
        <tissue evidence="3">Muscle</tissue>
    </source>
</reference>
<dbReference type="Proteomes" id="UP000297703">
    <property type="component" value="Unassembled WGS sequence"/>
</dbReference>
<organism evidence="3 4">
    <name type="scientific">Platysternon megacephalum</name>
    <name type="common">big-headed turtle</name>
    <dbReference type="NCBI Taxonomy" id="55544"/>
    <lineage>
        <taxon>Eukaryota</taxon>
        <taxon>Metazoa</taxon>
        <taxon>Chordata</taxon>
        <taxon>Craniata</taxon>
        <taxon>Vertebrata</taxon>
        <taxon>Euteleostomi</taxon>
        <taxon>Archelosauria</taxon>
        <taxon>Testudinata</taxon>
        <taxon>Testudines</taxon>
        <taxon>Cryptodira</taxon>
        <taxon>Durocryptodira</taxon>
        <taxon>Testudinoidea</taxon>
        <taxon>Platysternidae</taxon>
        <taxon>Platysternon</taxon>
    </lineage>
</organism>
<evidence type="ECO:0000256" key="1">
    <source>
        <dbReference type="SAM" id="MobiDB-lite"/>
    </source>
</evidence>
<keyword evidence="2" id="KW-0732">Signal</keyword>
<name>A0A4D9DEF2_9SAUR</name>
<feature type="compositionally biased region" description="Low complexity" evidence="1">
    <location>
        <begin position="61"/>
        <end position="70"/>
    </location>
</feature>
<evidence type="ECO:0000313" key="4">
    <source>
        <dbReference type="Proteomes" id="UP000297703"/>
    </source>
</evidence>
<dbReference type="AlphaFoldDB" id="A0A4D9DEF2"/>
<feature type="signal peptide" evidence="2">
    <location>
        <begin position="1"/>
        <end position="16"/>
    </location>
</feature>
<proteinExistence type="predicted"/>
<comment type="caution">
    <text evidence="3">The sequence shown here is derived from an EMBL/GenBank/DDBJ whole genome shotgun (WGS) entry which is preliminary data.</text>
</comment>
<sequence length="111" mass="11703">MEVFLFLTAILQRFTLQPLGDPGALDASPMESGLGNIPHPYERRLLERAPPRKPPAPPSTTPSASPLSLAGLPVQPRTPASPSVPRAVQRNLKSGTAGRGRALSLGHPEGL</sequence>